<protein>
    <submittedName>
        <fullName evidence="2">Uncharacterized protein</fullName>
    </submittedName>
</protein>
<accession>A0ABX7M920</accession>
<gene>
    <name evidence="2" type="ORF">JY500_01725</name>
</gene>
<evidence type="ECO:0000256" key="1">
    <source>
        <dbReference type="SAM" id="SignalP"/>
    </source>
</evidence>
<reference evidence="2 3" key="1">
    <citation type="submission" date="2021-02" db="EMBL/GenBank/DDBJ databases">
        <title>Niveibacterium changnyeongensis HC41.</title>
        <authorList>
            <person name="Kang M."/>
        </authorList>
    </citation>
    <scope>NUCLEOTIDE SEQUENCE [LARGE SCALE GENOMIC DNA]</scope>
    <source>
        <strain evidence="2 3">HC41</strain>
    </source>
</reference>
<organism evidence="2 3">
    <name type="scientific">Niveibacterium microcysteis</name>
    <dbReference type="NCBI Taxonomy" id="2811415"/>
    <lineage>
        <taxon>Bacteria</taxon>
        <taxon>Pseudomonadati</taxon>
        <taxon>Pseudomonadota</taxon>
        <taxon>Betaproteobacteria</taxon>
        <taxon>Rhodocyclales</taxon>
        <taxon>Rhodocyclaceae</taxon>
        <taxon>Niveibacterium</taxon>
    </lineage>
</organism>
<keyword evidence="1" id="KW-0732">Signal</keyword>
<keyword evidence="3" id="KW-1185">Reference proteome</keyword>
<dbReference type="RefSeq" id="WP_206254855.1">
    <property type="nucleotide sequence ID" value="NZ_CP071060.1"/>
</dbReference>
<feature type="signal peptide" evidence="1">
    <location>
        <begin position="1"/>
        <end position="22"/>
    </location>
</feature>
<proteinExistence type="predicted"/>
<evidence type="ECO:0000313" key="2">
    <source>
        <dbReference type="EMBL" id="QSI77401.1"/>
    </source>
</evidence>
<sequence>MLSCKVSLLALATLGVATSASGTEYVREQTLTVRPDDPQLKLRAQSDAATRGTDTLGMSVDFGKSAAGSTSLATEALSTGGGGPRLDSLRLDHDVDFGKFRLGPVPLRLDMGMRLDRQFDDDARWGMGLRPRVHSRIGRLTMDADISVEREPMADLRKTEMNYAWRADYEYRPALSFGIAASGSRRVDESLLNTPEPTLTPRVSGRYLLDDGVLLRYGVGMAVDTARNSTSPDLKVGLELKF</sequence>
<evidence type="ECO:0000313" key="3">
    <source>
        <dbReference type="Proteomes" id="UP000663570"/>
    </source>
</evidence>
<name>A0ABX7M920_9RHOO</name>
<dbReference type="EMBL" id="CP071060">
    <property type="protein sequence ID" value="QSI77401.1"/>
    <property type="molecule type" value="Genomic_DNA"/>
</dbReference>
<dbReference type="Proteomes" id="UP000663570">
    <property type="component" value="Chromosome"/>
</dbReference>
<feature type="chain" id="PRO_5046091289" evidence="1">
    <location>
        <begin position="23"/>
        <end position="242"/>
    </location>
</feature>